<dbReference type="SUPFAM" id="SSF81338">
    <property type="entry name" value="Aquaporin-like"/>
    <property type="match status" value="1"/>
</dbReference>
<sequence length="286" mass="30584">MEHREEDVRVGANKYSDRQAIGIAAQSQDKDYKEPPPAPLFEPGELMSWSFYRAGIAEFVATFLFLYITVLTVMGVSKSESKCATVGIQGIAWAFGGMIFALVYCTAGISGGHINPAVTFGLFLARKLSLTRALFYMVMQCLGAICGAGVVKAFGKTLYQTKGGGANVVAGGYTKGSGLGAEIIGTFVLVYTVFSATDAKRSARDSHVPMLAPLPIGFAVFLVHLATIPVTGTGINPARSLGAAIIYNKEPAWNDHWIFWVGPFIGAALAALYHQVVIRAMPFKSK</sequence>
<accession>A0A9Q1QX50</accession>
<dbReference type="InterPro" id="IPR034294">
    <property type="entry name" value="Aquaporin_transptr"/>
</dbReference>
<evidence type="ECO:0000256" key="6">
    <source>
        <dbReference type="ARBA" id="ARBA00038497"/>
    </source>
</evidence>
<dbReference type="PANTHER" id="PTHR45687">
    <property type="entry name" value="AQUAPORIN OR AQUAGLYCEROPORIN RELATED"/>
    <property type="match status" value="1"/>
</dbReference>
<proteinExistence type="inferred from homology"/>
<evidence type="ECO:0000256" key="3">
    <source>
        <dbReference type="ARBA" id="ARBA00022692"/>
    </source>
</evidence>
<dbReference type="PROSITE" id="PS00221">
    <property type="entry name" value="MIP"/>
    <property type="match status" value="1"/>
</dbReference>
<dbReference type="OrthoDB" id="3222at2759"/>
<dbReference type="Proteomes" id="UP001152561">
    <property type="component" value="Unassembled WGS sequence"/>
</dbReference>
<dbReference type="InterPro" id="IPR000425">
    <property type="entry name" value="MIP"/>
</dbReference>
<name>A0A9Q1QX50_9SOLA</name>
<evidence type="ECO:0000256" key="8">
    <source>
        <dbReference type="SAM" id="Phobius"/>
    </source>
</evidence>
<feature type="transmembrane region" description="Helical" evidence="8">
    <location>
        <begin position="210"/>
        <end position="230"/>
    </location>
</feature>
<dbReference type="NCBIfam" id="TIGR00861">
    <property type="entry name" value="MIP"/>
    <property type="match status" value="1"/>
</dbReference>
<dbReference type="Pfam" id="PF00230">
    <property type="entry name" value="MIP"/>
    <property type="match status" value="1"/>
</dbReference>
<feature type="transmembrane region" description="Helical" evidence="8">
    <location>
        <begin position="257"/>
        <end position="278"/>
    </location>
</feature>
<feature type="transmembrane region" description="Helical" evidence="8">
    <location>
        <begin position="51"/>
        <end position="70"/>
    </location>
</feature>
<feature type="transmembrane region" description="Helical" evidence="8">
    <location>
        <begin position="91"/>
        <end position="114"/>
    </location>
</feature>
<keyword evidence="2 7" id="KW-0813">Transport</keyword>
<keyword evidence="3 7" id="KW-0812">Transmembrane</keyword>
<dbReference type="GO" id="GO:0016020">
    <property type="term" value="C:membrane"/>
    <property type="evidence" value="ECO:0007669"/>
    <property type="project" value="UniProtKB-SubCell"/>
</dbReference>
<gene>
    <name evidence="9" type="ORF">K7X08_022128</name>
</gene>
<dbReference type="GO" id="GO:0015267">
    <property type="term" value="F:channel activity"/>
    <property type="evidence" value="ECO:0007669"/>
    <property type="project" value="InterPro"/>
</dbReference>
<evidence type="ECO:0000256" key="2">
    <source>
        <dbReference type="ARBA" id="ARBA00022448"/>
    </source>
</evidence>
<keyword evidence="4 8" id="KW-1133">Transmembrane helix</keyword>
<dbReference type="FunFam" id="1.20.1080.10:FF:000001">
    <property type="entry name" value="Probable aquaporin PIP1-2"/>
    <property type="match status" value="1"/>
</dbReference>
<dbReference type="CDD" id="cd00333">
    <property type="entry name" value="MIP"/>
    <property type="match status" value="1"/>
</dbReference>
<dbReference type="AlphaFoldDB" id="A0A9Q1QX50"/>
<comment type="caution">
    <text evidence="9">The sequence shown here is derived from an EMBL/GenBank/DDBJ whole genome shotgun (WGS) entry which is preliminary data.</text>
</comment>
<dbReference type="InterPro" id="IPR022357">
    <property type="entry name" value="MIP_CS"/>
</dbReference>
<evidence type="ECO:0000256" key="1">
    <source>
        <dbReference type="ARBA" id="ARBA00004141"/>
    </source>
</evidence>
<dbReference type="PRINTS" id="PR00783">
    <property type="entry name" value="MINTRINSICP"/>
</dbReference>
<dbReference type="Gene3D" id="1.20.1080.10">
    <property type="entry name" value="Glycerol uptake facilitator protein"/>
    <property type="match status" value="1"/>
</dbReference>
<comment type="similarity">
    <text evidence="6">Belongs to the MIP/aquaporin (TC 1.A.8) family. PIP (TC 1.A.8.11) subfamily.</text>
</comment>
<feature type="transmembrane region" description="Helical" evidence="8">
    <location>
        <begin position="134"/>
        <end position="154"/>
    </location>
</feature>
<evidence type="ECO:0000256" key="7">
    <source>
        <dbReference type="RuleBase" id="RU000477"/>
    </source>
</evidence>
<evidence type="ECO:0000256" key="4">
    <source>
        <dbReference type="ARBA" id="ARBA00022989"/>
    </source>
</evidence>
<reference evidence="10" key="1">
    <citation type="journal article" date="2023" name="Proc. Natl. Acad. Sci. U.S.A.">
        <title>Genomic and structural basis for evolution of tropane alkaloid biosynthesis.</title>
        <authorList>
            <person name="Wanga Y.-J."/>
            <person name="Taina T."/>
            <person name="Yua J.-Y."/>
            <person name="Lia J."/>
            <person name="Xua B."/>
            <person name="Chenc J."/>
            <person name="D'Auriad J.C."/>
            <person name="Huanga J.-P."/>
            <person name="Huanga S.-X."/>
        </authorList>
    </citation>
    <scope>NUCLEOTIDE SEQUENCE [LARGE SCALE GENOMIC DNA]</scope>
    <source>
        <strain evidence="10">cv. KIB-2019</strain>
    </source>
</reference>
<keyword evidence="5 8" id="KW-0472">Membrane</keyword>
<protein>
    <submittedName>
        <fullName evidence="9">Uncharacterized protein</fullName>
    </submittedName>
</protein>
<evidence type="ECO:0000313" key="9">
    <source>
        <dbReference type="EMBL" id="KAJ8528436.1"/>
    </source>
</evidence>
<dbReference type="InterPro" id="IPR023271">
    <property type="entry name" value="Aquaporin-like"/>
</dbReference>
<organism evidence="9 10">
    <name type="scientific">Anisodus acutangulus</name>
    <dbReference type="NCBI Taxonomy" id="402998"/>
    <lineage>
        <taxon>Eukaryota</taxon>
        <taxon>Viridiplantae</taxon>
        <taxon>Streptophyta</taxon>
        <taxon>Embryophyta</taxon>
        <taxon>Tracheophyta</taxon>
        <taxon>Spermatophyta</taxon>
        <taxon>Magnoliopsida</taxon>
        <taxon>eudicotyledons</taxon>
        <taxon>Gunneridae</taxon>
        <taxon>Pentapetalae</taxon>
        <taxon>asterids</taxon>
        <taxon>lamiids</taxon>
        <taxon>Solanales</taxon>
        <taxon>Solanaceae</taxon>
        <taxon>Solanoideae</taxon>
        <taxon>Hyoscyameae</taxon>
        <taxon>Anisodus</taxon>
    </lineage>
</organism>
<dbReference type="EMBL" id="JAJAGQ010000023">
    <property type="protein sequence ID" value="KAJ8528436.1"/>
    <property type="molecule type" value="Genomic_DNA"/>
</dbReference>
<evidence type="ECO:0000313" key="10">
    <source>
        <dbReference type="Proteomes" id="UP001152561"/>
    </source>
</evidence>
<comment type="subcellular location">
    <subcellularLocation>
        <location evidence="1">Membrane</location>
        <topology evidence="1">Multi-pass membrane protein</topology>
    </subcellularLocation>
</comment>
<evidence type="ECO:0000256" key="5">
    <source>
        <dbReference type="ARBA" id="ARBA00023136"/>
    </source>
</evidence>
<keyword evidence="10" id="KW-1185">Reference proteome</keyword>